<keyword evidence="1" id="KW-1185">Reference proteome</keyword>
<feature type="non-terminal residue" evidence="2">
    <location>
        <position position="1"/>
    </location>
</feature>
<organism evidence="1 2">
    <name type="scientific">Pyricularia grisea</name>
    <name type="common">Crabgrass-specific blast fungus</name>
    <name type="synonym">Magnaporthe grisea</name>
    <dbReference type="NCBI Taxonomy" id="148305"/>
    <lineage>
        <taxon>Eukaryota</taxon>
        <taxon>Fungi</taxon>
        <taxon>Dikarya</taxon>
        <taxon>Ascomycota</taxon>
        <taxon>Pezizomycotina</taxon>
        <taxon>Sordariomycetes</taxon>
        <taxon>Sordariomycetidae</taxon>
        <taxon>Magnaporthales</taxon>
        <taxon>Pyriculariaceae</taxon>
        <taxon>Pyricularia</taxon>
    </lineage>
</organism>
<dbReference type="KEGG" id="pgri:PgNI_05886"/>
<reference evidence="2" key="2">
    <citation type="submission" date="2019-10" db="EMBL/GenBank/DDBJ databases">
        <authorList>
            <consortium name="NCBI Genome Project"/>
        </authorList>
    </citation>
    <scope>NUCLEOTIDE SEQUENCE</scope>
    <source>
        <strain evidence="2">NI907</strain>
    </source>
</reference>
<dbReference type="RefSeq" id="XP_030982936.1">
    <property type="nucleotide sequence ID" value="XM_031125916.1"/>
</dbReference>
<reference evidence="2" key="3">
    <citation type="submission" date="2025-08" db="UniProtKB">
        <authorList>
            <consortium name="RefSeq"/>
        </authorList>
    </citation>
    <scope>IDENTIFICATION</scope>
    <source>
        <strain evidence="2">NI907</strain>
    </source>
</reference>
<gene>
    <name evidence="2" type="ORF">PgNI_05886</name>
</gene>
<reference evidence="1 2" key="1">
    <citation type="journal article" date="2019" name="Mol. Biol. Evol.">
        <title>Blast fungal genomes show frequent chromosomal changes, gene gains and losses, and effector gene turnover.</title>
        <authorList>
            <person name="Gomez Luciano L.B."/>
            <person name="Jason Tsai I."/>
            <person name="Chuma I."/>
            <person name="Tosa Y."/>
            <person name="Chen Y.H."/>
            <person name="Li J.Y."/>
            <person name="Li M.Y."/>
            <person name="Jade Lu M.Y."/>
            <person name="Nakayashiki H."/>
            <person name="Li W.H."/>
        </authorList>
    </citation>
    <scope>NUCLEOTIDE SEQUENCE [LARGE SCALE GENOMIC DNA]</scope>
    <source>
        <strain evidence="1 2">NI907</strain>
    </source>
</reference>
<sequence>STRSHACLQGILSSDVYVLAASIDWTHFKRHPGKHHRANILTNVPARNEQILHQPRISSLEKTVANSKALFEKGQSRRSFTENRRIILVFPRRLTDQNKGHIVPRDRNSVQPAFEAVRLFSHCVDLWHDQMRCWQ</sequence>
<dbReference type="GeneID" id="41960825"/>
<name>A0A6P8B6V3_PYRGI</name>
<evidence type="ECO:0000313" key="1">
    <source>
        <dbReference type="Proteomes" id="UP000515153"/>
    </source>
</evidence>
<dbReference type="AlphaFoldDB" id="A0A6P8B6V3"/>
<protein>
    <submittedName>
        <fullName evidence="2">Uncharacterized protein</fullName>
    </submittedName>
</protein>
<accession>A0A6P8B6V3</accession>
<proteinExistence type="predicted"/>
<evidence type="ECO:0000313" key="2">
    <source>
        <dbReference type="RefSeq" id="XP_030982936.1"/>
    </source>
</evidence>
<dbReference type="Proteomes" id="UP000515153">
    <property type="component" value="Chromosome I"/>
</dbReference>